<evidence type="ECO:0008006" key="4">
    <source>
        <dbReference type="Google" id="ProtNLM"/>
    </source>
</evidence>
<accession>A0A1M7F3Z0</accession>
<name>A0A1M7F3Z0_9BRAD</name>
<evidence type="ECO:0000256" key="1">
    <source>
        <dbReference type="SAM" id="SignalP"/>
    </source>
</evidence>
<organism evidence="2 3">
    <name type="scientific">Bradyrhizobium lablabi</name>
    <dbReference type="NCBI Taxonomy" id="722472"/>
    <lineage>
        <taxon>Bacteria</taxon>
        <taxon>Pseudomonadati</taxon>
        <taxon>Pseudomonadota</taxon>
        <taxon>Alphaproteobacteria</taxon>
        <taxon>Hyphomicrobiales</taxon>
        <taxon>Nitrobacteraceae</taxon>
        <taxon>Bradyrhizobium</taxon>
    </lineage>
</organism>
<evidence type="ECO:0000313" key="3">
    <source>
        <dbReference type="Proteomes" id="UP000189935"/>
    </source>
</evidence>
<keyword evidence="1" id="KW-0732">Signal</keyword>
<dbReference type="Proteomes" id="UP000189935">
    <property type="component" value="Chromosome I"/>
</dbReference>
<dbReference type="AlphaFoldDB" id="A0A1M7F3Z0"/>
<evidence type="ECO:0000313" key="2">
    <source>
        <dbReference type="EMBL" id="SHL98792.1"/>
    </source>
</evidence>
<gene>
    <name evidence="2" type="ORF">SAMN05444159_7377</name>
</gene>
<feature type="chain" id="PRO_5012771150" description="CVNH domain-containing protein" evidence="1">
    <location>
        <begin position="22"/>
        <end position="139"/>
    </location>
</feature>
<feature type="signal peptide" evidence="1">
    <location>
        <begin position="1"/>
        <end position="21"/>
    </location>
</feature>
<proteinExistence type="predicted"/>
<sequence length="139" mass="15237">MRNMAMLAVATILSAATAARADSVPVERGYYVRSDTPCQQASNATITLFNGISFGNAHLECRKPAIQKLADGSFQITEHCRDTQGRGGPWTALTTTYAVPSRTEFMRMTPYGKASFRYCKQSDLPEPWSTTDLGSYGVK</sequence>
<protein>
    <recommendedName>
        <fullName evidence="4">CVNH domain-containing protein</fullName>
    </recommendedName>
</protein>
<reference evidence="2 3" key="1">
    <citation type="submission" date="2016-11" db="EMBL/GenBank/DDBJ databases">
        <authorList>
            <person name="Jaros S."/>
            <person name="Januszkiewicz K."/>
            <person name="Wedrychowicz H."/>
        </authorList>
    </citation>
    <scope>NUCLEOTIDE SEQUENCE [LARGE SCALE GENOMIC DNA]</scope>
    <source>
        <strain evidence="2 3">GAS499</strain>
    </source>
</reference>
<dbReference type="EMBL" id="LT670844">
    <property type="protein sequence ID" value="SHL98792.1"/>
    <property type="molecule type" value="Genomic_DNA"/>
</dbReference>